<dbReference type="Proteomes" id="UP001249020">
    <property type="component" value="Unassembled WGS sequence"/>
</dbReference>
<protein>
    <submittedName>
        <fullName evidence="1">Uncharacterized protein</fullName>
    </submittedName>
</protein>
<comment type="caution">
    <text evidence="1">The sequence shown here is derived from an EMBL/GenBank/DDBJ whole genome shotgun (WGS) entry which is preliminary data.</text>
</comment>
<evidence type="ECO:0000313" key="1">
    <source>
        <dbReference type="EMBL" id="MDT0581998.1"/>
    </source>
</evidence>
<gene>
    <name evidence="1" type="ORF">RM544_05575</name>
</gene>
<keyword evidence="2" id="KW-1185">Reference proteome</keyword>
<accession>A0AAW8R4A8</accession>
<organism evidence="1 2">
    <name type="scientific">Brumicola blandensis</name>
    <dbReference type="NCBI Taxonomy" id="3075611"/>
    <lineage>
        <taxon>Bacteria</taxon>
        <taxon>Pseudomonadati</taxon>
        <taxon>Pseudomonadota</taxon>
        <taxon>Gammaproteobacteria</taxon>
        <taxon>Alteromonadales</taxon>
        <taxon>Alteromonadaceae</taxon>
        <taxon>Brumicola</taxon>
    </lineage>
</organism>
<name>A0AAW8R4A8_9ALTE</name>
<evidence type="ECO:0000313" key="2">
    <source>
        <dbReference type="Proteomes" id="UP001249020"/>
    </source>
</evidence>
<dbReference type="EMBL" id="JAVRIE010000002">
    <property type="protein sequence ID" value="MDT0581998.1"/>
    <property type="molecule type" value="Genomic_DNA"/>
</dbReference>
<reference evidence="1 2" key="1">
    <citation type="submission" date="2023-09" db="EMBL/GenBank/DDBJ databases">
        <authorList>
            <person name="Rey-Velasco X."/>
        </authorList>
    </citation>
    <scope>NUCLEOTIDE SEQUENCE [LARGE SCALE GENOMIC DNA]</scope>
    <source>
        <strain evidence="1 2">W409</strain>
    </source>
</reference>
<sequence length="57" mass="6910">MHFWQQAWQEEQRLFFTQANMALPDLSTENTDFDSVFEAMLSQRDRIKETQQLVDWA</sequence>
<dbReference type="RefSeq" id="WP_311360790.1">
    <property type="nucleotide sequence ID" value="NZ_JAVRIE010000002.1"/>
</dbReference>
<proteinExistence type="predicted"/>
<dbReference type="AlphaFoldDB" id="A0AAW8R4A8"/>